<protein>
    <submittedName>
        <fullName evidence="6">Crp/Fnr family transcriptional regulator</fullName>
    </submittedName>
</protein>
<dbReference type="PROSITE" id="PS51063">
    <property type="entry name" value="HTH_CRP_2"/>
    <property type="match status" value="1"/>
</dbReference>
<evidence type="ECO:0000259" key="5">
    <source>
        <dbReference type="PROSITE" id="PS51063"/>
    </source>
</evidence>
<comment type="caution">
    <text evidence="6">The sequence shown here is derived from an EMBL/GenBank/DDBJ whole genome shotgun (WGS) entry which is preliminary data.</text>
</comment>
<evidence type="ECO:0000313" key="7">
    <source>
        <dbReference type="Proteomes" id="UP001597357"/>
    </source>
</evidence>
<dbReference type="CDD" id="cd00092">
    <property type="entry name" value="HTH_CRP"/>
    <property type="match status" value="1"/>
</dbReference>
<keyword evidence="1" id="KW-0805">Transcription regulation</keyword>
<dbReference type="InterPro" id="IPR000595">
    <property type="entry name" value="cNMP-bd_dom"/>
</dbReference>
<dbReference type="Pfam" id="PF00027">
    <property type="entry name" value="cNMP_binding"/>
    <property type="match status" value="1"/>
</dbReference>
<feature type="domain" description="HTH crp-type" evidence="5">
    <location>
        <begin position="130"/>
        <end position="198"/>
    </location>
</feature>
<feature type="domain" description="Cyclic nucleotide-binding" evidence="4">
    <location>
        <begin position="1"/>
        <end position="116"/>
    </location>
</feature>
<dbReference type="Proteomes" id="UP001597357">
    <property type="component" value="Unassembled WGS sequence"/>
</dbReference>
<keyword evidence="2" id="KW-0238">DNA-binding</keyword>
<organism evidence="6 7">
    <name type="scientific">Mesonia sediminis</name>
    <dbReference type="NCBI Taxonomy" id="1703946"/>
    <lineage>
        <taxon>Bacteria</taxon>
        <taxon>Pseudomonadati</taxon>
        <taxon>Bacteroidota</taxon>
        <taxon>Flavobacteriia</taxon>
        <taxon>Flavobacteriales</taxon>
        <taxon>Flavobacteriaceae</taxon>
        <taxon>Mesonia</taxon>
    </lineage>
</organism>
<dbReference type="InterPro" id="IPR014710">
    <property type="entry name" value="RmlC-like_jellyroll"/>
</dbReference>
<dbReference type="PROSITE" id="PS50042">
    <property type="entry name" value="CNMP_BINDING_3"/>
    <property type="match status" value="1"/>
</dbReference>
<dbReference type="Pfam" id="PF13545">
    <property type="entry name" value="HTH_Crp_2"/>
    <property type="match status" value="1"/>
</dbReference>
<dbReference type="Gene3D" id="2.60.120.10">
    <property type="entry name" value="Jelly Rolls"/>
    <property type="match status" value="1"/>
</dbReference>
<dbReference type="SUPFAM" id="SSF46785">
    <property type="entry name" value="Winged helix' DNA-binding domain"/>
    <property type="match status" value="1"/>
</dbReference>
<name>A0ABW5SCH1_9FLAO</name>
<dbReference type="InterPro" id="IPR036390">
    <property type="entry name" value="WH_DNA-bd_sf"/>
</dbReference>
<dbReference type="SMART" id="SM00100">
    <property type="entry name" value="cNMP"/>
    <property type="match status" value="1"/>
</dbReference>
<keyword evidence="7" id="KW-1185">Reference proteome</keyword>
<dbReference type="SUPFAM" id="SSF51206">
    <property type="entry name" value="cAMP-binding domain-like"/>
    <property type="match status" value="1"/>
</dbReference>
<dbReference type="PRINTS" id="PR00034">
    <property type="entry name" value="HTHCRP"/>
</dbReference>
<sequence length="198" mass="23174">MIEESSLIDFGAEKKFYTKEEYIFKQNQPALFYFQIASGEVKMNNYQPDGKEFIQAIFSAPRSFGEPPLFADIVYPANAMATQRSYIWRLPKSAFYELLRQKPDTHLRVSQAIAKRLHYKALMAAELAQQSPENRILKILDYLKFEVNHIVTPFGYRTDLTRQNIADLTGLRVETVIRTLKELEQKNEVKIINRKVYR</sequence>
<dbReference type="EMBL" id="JBHULZ010000023">
    <property type="protein sequence ID" value="MFD2697426.1"/>
    <property type="molecule type" value="Genomic_DNA"/>
</dbReference>
<dbReference type="RefSeq" id="WP_379045250.1">
    <property type="nucleotide sequence ID" value="NZ_JBHULZ010000023.1"/>
</dbReference>
<keyword evidence="3" id="KW-0804">Transcription</keyword>
<evidence type="ECO:0000256" key="2">
    <source>
        <dbReference type="ARBA" id="ARBA00023125"/>
    </source>
</evidence>
<evidence type="ECO:0000256" key="1">
    <source>
        <dbReference type="ARBA" id="ARBA00023015"/>
    </source>
</evidence>
<dbReference type="InterPro" id="IPR012318">
    <property type="entry name" value="HTH_CRP"/>
</dbReference>
<dbReference type="CDD" id="cd00038">
    <property type="entry name" value="CAP_ED"/>
    <property type="match status" value="1"/>
</dbReference>
<dbReference type="InterPro" id="IPR018490">
    <property type="entry name" value="cNMP-bd_dom_sf"/>
</dbReference>
<proteinExistence type="predicted"/>
<gene>
    <name evidence="6" type="ORF">ACFSQ0_05445</name>
</gene>
<evidence type="ECO:0000259" key="4">
    <source>
        <dbReference type="PROSITE" id="PS50042"/>
    </source>
</evidence>
<reference evidence="7" key="1">
    <citation type="journal article" date="2019" name="Int. J. Syst. Evol. Microbiol.">
        <title>The Global Catalogue of Microorganisms (GCM) 10K type strain sequencing project: providing services to taxonomists for standard genome sequencing and annotation.</title>
        <authorList>
            <consortium name="The Broad Institute Genomics Platform"/>
            <consortium name="The Broad Institute Genome Sequencing Center for Infectious Disease"/>
            <person name="Wu L."/>
            <person name="Ma J."/>
        </authorList>
    </citation>
    <scope>NUCLEOTIDE SEQUENCE [LARGE SCALE GENOMIC DNA]</scope>
    <source>
        <strain evidence="7">KCTC 42255</strain>
    </source>
</reference>
<evidence type="ECO:0000313" key="6">
    <source>
        <dbReference type="EMBL" id="MFD2697426.1"/>
    </source>
</evidence>
<accession>A0ABW5SCH1</accession>
<evidence type="ECO:0000256" key="3">
    <source>
        <dbReference type="ARBA" id="ARBA00023163"/>
    </source>
</evidence>